<sequence>MIMNTAWTLTCKRCPWVSMMISRFQLLTFFAPYFFWPQSHGKILG</sequence>
<evidence type="ECO:0000313" key="2">
    <source>
        <dbReference type="EMBL" id="ETZ05220.1"/>
    </source>
</evidence>
<proteinExistence type="predicted"/>
<keyword evidence="1" id="KW-1133">Transmembrane helix</keyword>
<reference evidence="2 3" key="1">
    <citation type="journal article" date="2013" name="Genome Announc.">
        <title>Draft Genome Sequence of Holospora undulata Strain HU1, a Micronucleus-Specific Symbiont of the Ciliate Paramecium caudatum.</title>
        <authorList>
            <person name="Dohra H."/>
            <person name="Suzuki H."/>
            <person name="Suzuki T."/>
            <person name="Tanaka K."/>
            <person name="Fujishima M."/>
        </authorList>
    </citation>
    <scope>NUCLEOTIDE SEQUENCE [LARGE SCALE GENOMIC DNA]</scope>
    <source>
        <strain evidence="2 3">HU1</strain>
    </source>
</reference>
<keyword evidence="1" id="KW-0812">Transmembrane</keyword>
<feature type="transmembrane region" description="Helical" evidence="1">
    <location>
        <begin position="16"/>
        <end position="36"/>
    </location>
</feature>
<dbReference type="AlphaFoldDB" id="A0A061JGL5"/>
<dbReference type="EMBL" id="ARPM03000093">
    <property type="protein sequence ID" value="ETZ05220.1"/>
    <property type="molecule type" value="Genomic_DNA"/>
</dbReference>
<gene>
    <name evidence="2" type="ORF">K737_300352</name>
</gene>
<keyword evidence="3" id="KW-1185">Reference proteome</keyword>
<protein>
    <submittedName>
        <fullName evidence="2">Uncharacterized protein</fullName>
    </submittedName>
</protein>
<evidence type="ECO:0000256" key="1">
    <source>
        <dbReference type="SAM" id="Phobius"/>
    </source>
</evidence>
<organism evidence="2 3">
    <name type="scientific">Holospora undulata HU1</name>
    <dbReference type="NCBI Taxonomy" id="1321371"/>
    <lineage>
        <taxon>Bacteria</taxon>
        <taxon>Pseudomonadati</taxon>
        <taxon>Pseudomonadota</taxon>
        <taxon>Alphaproteobacteria</taxon>
        <taxon>Holosporales</taxon>
        <taxon>Holosporaceae</taxon>
        <taxon>Holospora</taxon>
    </lineage>
</organism>
<comment type="caution">
    <text evidence="2">The sequence shown here is derived from an EMBL/GenBank/DDBJ whole genome shotgun (WGS) entry which is preliminary data.</text>
</comment>
<name>A0A061JGL5_9PROT</name>
<evidence type="ECO:0000313" key="3">
    <source>
        <dbReference type="Proteomes" id="UP000026922"/>
    </source>
</evidence>
<accession>A0A061JGL5</accession>
<dbReference type="Proteomes" id="UP000026922">
    <property type="component" value="Unassembled WGS sequence"/>
</dbReference>
<keyword evidence="1" id="KW-0472">Membrane</keyword>